<dbReference type="EMBL" id="BT140180">
    <property type="protein sequence ID" value="AFK39975.1"/>
    <property type="molecule type" value="mRNA"/>
</dbReference>
<sequence>MDLPVLIVIKDAATTSNLLLEKRVNLLLMVDSIQVRKAFKILTYLFSKKKMGKRS</sequence>
<protein>
    <submittedName>
        <fullName evidence="1">Uncharacterized protein</fullName>
    </submittedName>
</protein>
<organism evidence="1">
    <name type="scientific">Medicago truncatula</name>
    <name type="common">Barrel medic</name>
    <name type="synonym">Medicago tribuloides</name>
    <dbReference type="NCBI Taxonomy" id="3880"/>
    <lineage>
        <taxon>Eukaryota</taxon>
        <taxon>Viridiplantae</taxon>
        <taxon>Streptophyta</taxon>
        <taxon>Embryophyta</taxon>
        <taxon>Tracheophyta</taxon>
        <taxon>Spermatophyta</taxon>
        <taxon>Magnoliopsida</taxon>
        <taxon>eudicotyledons</taxon>
        <taxon>Gunneridae</taxon>
        <taxon>Pentapetalae</taxon>
        <taxon>rosids</taxon>
        <taxon>fabids</taxon>
        <taxon>Fabales</taxon>
        <taxon>Fabaceae</taxon>
        <taxon>Papilionoideae</taxon>
        <taxon>50 kb inversion clade</taxon>
        <taxon>NPAAA clade</taxon>
        <taxon>Hologalegina</taxon>
        <taxon>IRL clade</taxon>
        <taxon>Trifolieae</taxon>
        <taxon>Medicago</taxon>
    </lineage>
</organism>
<reference evidence="1" key="1">
    <citation type="submission" date="2012-05" db="EMBL/GenBank/DDBJ databases">
        <authorList>
            <person name="Krishnakumar V."/>
            <person name="Cheung F."/>
            <person name="Xiao Y."/>
            <person name="Chan A."/>
            <person name="Moskal W.A."/>
            <person name="Town C.D."/>
        </authorList>
    </citation>
    <scope>NUCLEOTIDE SEQUENCE</scope>
</reference>
<name>I3SI83_MEDTR</name>
<dbReference type="AlphaFoldDB" id="I3SI83"/>
<accession>I3SI83</accession>
<evidence type="ECO:0000313" key="1">
    <source>
        <dbReference type="EMBL" id="AFK39975.1"/>
    </source>
</evidence>
<proteinExistence type="evidence at transcript level"/>